<dbReference type="PANTHER" id="PTHR35870:SF1">
    <property type="entry name" value="PROTEIN, PUTATIVE (AFU_ORTHOLOGUE AFUA_5G03330)-RELATED"/>
    <property type="match status" value="1"/>
</dbReference>
<dbReference type="PANTHER" id="PTHR35870">
    <property type="entry name" value="PROTEIN, PUTATIVE (AFU_ORTHOLOGUE AFUA_5G03330)-RELATED"/>
    <property type="match status" value="1"/>
</dbReference>
<protein>
    <recommendedName>
        <fullName evidence="4">Oxidoreductase AflY</fullName>
    </recommendedName>
</protein>
<evidence type="ECO:0000313" key="2">
    <source>
        <dbReference type="EMBL" id="KAF9483644.1"/>
    </source>
</evidence>
<dbReference type="OrthoDB" id="10004862at2759"/>
<evidence type="ECO:0000313" key="3">
    <source>
        <dbReference type="Proteomes" id="UP000807469"/>
    </source>
</evidence>
<reference evidence="2" key="1">
    <citation type="submission" date="2020-11" db="EMBL/GenBank/DDBJ databases">
        <authorList>
            <consortium name="DOE Joint Genome Institute"/>
            <person name="Ahrendt S."/>
            <person name="Riley R."/>
            <person name="Andreopoulos W."/>
            <person name="Labutti K."/>
            <person name="Pangilinan J."/>
            <person name="Ruiz-Duenas F.J."/>
            <person name="Barrasa J.M."/>
            <person name="Sanchez-Garcia M."/>
            <person name="Camarero S."/>
            <person name="Miyauchi S."/>
            <person name="Serrano A."/>
            <person name="Linde D."/>
            <person name="Babiker R."/>
            <person name="Drula E."/>
            <person name="Ayuso-Fernandez I."/>
            <person name="Pacheco R."/>
            <person name="Padilla G."/>
            <person name="Ferreira P."/>
            <person name="Barriuso J."/>
            <person name="Kellner H."/>
            <person name="Castanera R."/>
            <person name="Alfaro M."/>
            <person name="Ramirez L."/>
            <person name="Pisabarro A.G."/>
            <person name="Kuo A."/>
            <person name="Tritt A."/>
            <person name="Lipzen A."/>
            <person name="He G."/>
            <person name="Yan M."/>
            <person name="Ng V."/>
            <person name="Cullen D."/>
            <person name="Martin F."/>
            <person name="Rosso M.-N."/>
            <person name="Henrissat B."/>
            <person name="Hibbett D."/>
            <person name="Martinez A.T."/>
            <person name="Grigoriev I.V."/>
        </authorList>
    </citation>
    <scope>NUCLEOTIDE SEQUENCE</scope>
    <source>
        <strain evidence="2">CIRM-BRFM 674</strain>
    </source>
</reference>
<dbReference type="AlphaFoldDB" id="A0A9P5ZBU5"/>
<accession>A0A9P5ZBU5</accession>
<evidence type="ECO:0000256" key="1">
    <source>
        <dbReference type="ARBA" id="ARBA00023002"/>
    </source>
</evidence>
<dbReference type="Pfam" id="PF14027">
    <property type="entry name" value="Questin_oxidase"/>
    <property type="match status" value="1"/>
</dbReference>
<dbReference type="Proteomes" id="UP000807469">
    <property type="component" value="Unassembled WGS sequence"/>
</dbReference>
<evidence type="ECO:0008006" key="4">
    <source>
        <dbReference type="Google" id="ProtNLM"/>
    </source>
</evidence>
<organism evidence="2 3">
    <name type="scientific">Pholiota conissans</name>
    <dbReference type="NCBI Taxonomy" id="109636"/>
    <lineage>
        <taxon>Eukaryota</taxon>
        <taxon>Fungi</taxon>
        <taxon>Dikarya</taxon>
        <taxon>Basidiomycota</taxon>
        <taxon>Agaricomycotina</taxon>
        <taxon>Agaricomycetes</taxon>
        <taxon>Agaricomycetidae</taxon>
        <taxon>Agaricales</taxon>
        <taxon>Agaricineae</taxon>
        <taxon>Strophariaceae</taxon>
        <taxon>Pholiota</taxon>
    </lineage>
</organism>
<proteinExistence type="predicted"/>
<dbReference type="InterPro" id="IPR025337">
    <property type="entry name" value="Questin_oxidase-like"/>
</dbReference>
<dbReference type="GO" id="GO:0016491">
    <property type="term" value="F:oxidoreductase activity"/>
    <property type="evidence" value="ECO:0007669"/>
    <property type="project" value="UniProtKB-KW"/>
</dbReference>
<keyword evidence="3" id="KW-1185">Reference proteome</keyword>
<gene>
    <name evidence="2" type="ORF">BDN70DRAFT_873484</name>
</gene>
<sequence>MSVAPLDYLFPVPSRPKSDLSPSHFPGISPESTETLQWVLKDNHVKWHIFFNDEHFHNHAAHRAIAAWALGAEPSTIRTGYEKDCGYEKPAIKAPEPVTPDNFEQHLGDEQYYTAYVDFFSKYVQEHGIPDTLEEFIFSRKANLGCGSNASHPWMLSRFLSGVLHPMIHTGYGAEFGMPGMIVEGLAMTAVHICPPSALLNNLDLFEGTLHHLVHSASETINTALNTTTAFVDKNIPSSLKGASTGEPPAPQESKQHALTILSRVLRDPRFAPTESHKEAGIVFDDTINKHGKAIAAYINQWAIHEADIDKSIEELVWTVTVLYGIAGWTDCKDPKGQTGHNFNADFYFMHLVTSSIFLPAICALLQPVSQIRLLKSYFTVALTWAVNRGQPSLDVEGFMSEMIKPDDAFLPDSVRAMKNLDLWMRMIEEARGHHDEHLTKTIRSLAGWAGAFGLRKARLNFAEKQRCASAAAEKASAKAGGIGRDEVEAAGLGMGMTPAEANRCKCGCTDLNPKTWRDSKNGYRHVDDANGINYRDRGGSAVAREDENVLPRTELPGSEFLDGGLFLRVGVLTLGRMGWDKNGVKKRPKWQEKDGQRPEAEFWDFKGFFEQDKQCGAKDGEGPLMAKY</sequence>
<keyword evidence="1" id="KW-0560">Oxidoreductase</keyword>
<name>A0A9P5ZBU5_9AGAR</name>
<dbReference type="EMBL" id="MU155151">
    <property type="protein sequence ID" value="KAF9483644.1"/>
    <property type="molecule type" value="Genomic_DNA"/>
</dbReference>
<comment type="caution">
    <text evidence="2">The sequence shown here is derived from an EMBL/GenBank/DDBJ whole genome shotgun (WGS) entry which is preliminary data.</text>
</comment>